<proteinExistence type="predicted"/>
<feature type="transmembrane region" description="Helical" evidence="1">
    <location>
        <begin position="249"/>
        <end position="269"/>
    </location>
</feature>
<gene>
    <name evidence="2" type="ORF">NM961_02300</name>
</gene>
<feature type="transmembrane region" description="Helical" evidence="1">
    <location>
        <begin position="168"/>
        <end position="186"/>
    </location>
</feature>
<name>A0ABT1QNK9_9GAMM</name>
<dbReference type="Proteomes" id="UP001165498">
    <property type="component" value="Unassembled WGS sequence"/>
</dbReference>
<accession>A0ABT1QNK9</accession>
<reference evidence="2" key="1">
    <citation type="submission" date="2022-07" db="EMBL/GenBank/DDBJ databases">
        <title>Tahibacter sp., a new gammaproteobacterium isolated from the silt sample collected at pig farm.</title>
        <authorList>
            <person name="Chen H."/>
        </authorList>
    </citation>
    <scope>NUCLEOTIDE SEQUENCE</scope>
    <source>
        <strain evidence="2">P2K</strain>
    </source>
</reference>
<keyword evidence="3" id="KW-1185">Reference proteome</keyword>
<keyword evidence="1" id="KW-0472">Membrane</keyword>
<evidence type="ECO:0000256" key="1">
    <source>
        <dbReference type="SAM" id="Phobius"/>
    </source>
</evidence>
<dbReference type="PROSITE" id="PS51257">
    <property type="entry name" value="PROKAR_LIPOPROTEIN"/>
    <property type="match status" value="1"/>
</dbReference>
<evidence type="ECO:0008006" key="4">
    <source>
        <dbReference type="Google" id="ProtNLM"/>
    </source>
</evidence>
<feature type="transmembrane region" description="Helical" evidence="1">
    <location>
        <begin position="308"/>
        <end position="327"/>
    </location>
</feature>
<organism evidence="2 3">
    <name type="scientific">Tahibacter harae</name>
    <dbReference type="NCBI Taxonomy" id="2963937"/>
    <lineage>
        <taxon>Bacteria</taxon>
        <taxon>Pseudomonadati</taxon>
        <taxon>Pseudomonadota</taxon>
        <taxon>Gammaproteobacteria</taxon>
        <taxon>Lysobacterales</taxon>
        <taxon>Rhodanobacteraceae</taxon>
        <taxon>Tahibacter</taxon>
    </lineage>
</organism>
<keyword evidence="1" id="KW-0812">Transmembrane</keyword>
<keyword evidence="1" id="KW-1133">Transmembrane helix</keyword>
<protein>
    <recommendedName>
        <fullName evidence="4">4-amino-4-deoxy-L-arabinose transferase-like glycosyltransferase</fullName>
    </recommendedName>
</protein>
<feature type="transmembrane region" description="Helical" evidence="1">
    <location>
        <begin position="365"/>
        <end position="384"/>
    </location>
</feature>
<dbReference type="RefSeq" id="WP_255910808.1">
    <property type="nucleotide sequence ID" value="NZ_JANFQO010000002.1"/>
</dbReference>
<feature type="transmembrane region" description="Helical" evidence="1">
    <location>
        <begin position="334"/>
        <end position="353"/>
    </location>
</feature>
<comment type="caution">
    <text evidence="2">The sequence shown here is derived from an EMBL/GenBank/DDBJ whole genome shotgun (WGS) entry which is preliminary data.</text>
</comment>
<feature type="transmembrane region" description="Helical" evidence="1">
    <location>
        <begin position="144"/>
        <end position="161"/>
    </location>
</feature>
<evidence type="ECO:0000313" key="3">
    <source>
        <dbReference type="Proteomes" id="UP001165498"/>
    </source>
</evidence>
<sequence>MLQPRRPRLRALLAPLLLALACFLVYNANLRQIGAGDSMPARYLPLLLWHQGTLVPETQARLFAHGHPLALPRYRPANDDGKAVYFEPTAYWLIRTREHELASFYPVVTPLLVAPLYLPAALWLDEHGWEQPQLDRVAEWMEKLAASLLATLASVLVFLLLRREGNRWCLPLALAFAFGTNTWMISSQALWQHGTGELLVALALLLVRAPAGGARTVLLGAVCVLMAANRPPDALLAAAFGGFALWRDWRSLAWLAAGAALPLAALLYYNLGFMGELAGGYGVVKPPVNFFQSDWSGLAGLLVSPGRGLLVFSPFLAFVVVGLIQRLRTNETRALAVLLTLAVVGQLLLYAQGDWRAGTAWGPRWLTDILPVLVWMLAPAPLVLRPVARGVLAVAIAFSTGVQAVGAFWYTRTSDELIYAGDPASMAGAWNPHNIPYLVELRHPPAPGELLCDARGTLDKVGQTRLPTADGQLPELHPGAVLEGWALACQRSPAQLLLLVDGAVVGTTTQFLLRPDVDAVMGTRAPAGWQISANLWGVAPGEQVLQLAVRVEPRSDFRIVREQRVVVRPQPPPAAAQAQPLPAQTLDTLAARAAALLREHQTGYGAWLTAHTKGLRYEAAQPELNTFLTATLVDLLAPLAPQQDLTVPLQRARAHLAAQIEGNGLVRYHGLPDGPAIGTLGCAITPDADDTALAWRIAGPAAADPRLRPMLDLLAGYRDGRGLYRTWLAPRRQYRCLDPGSDPNPTDIAIQLHVYLMLRERDPPAAQALCVSLQRSFRDEDIWVYYAKSALLPYLRVAELQQRGCALPLPAERLALPVAGQAIWSEAVHALVEITAAPGNAEAKQAAQRVLAQLGADDFALLRSAPPLLYHNDLSATVRRYYWSEDVGYALWLRLHQAAGGEAEATPHAAP</sequence>
<dbReference type="EMBL" id="JANFQO010000002">
    <property type="protein sequence ID" value="MCQ4163533.1"/>
    <property type="molecule type" value="Genomic_DNA"/>
</dbReference>
<feature type="transmembrane region" description="Helical" evidence="1">
    <location>
        <begin position="198"/>
        <end position="228"/>
    </location>
</feature>
<feature type="transmembrane region" description="Helical" evidence="1">
    <location>
        <begin position="104"/>
        <end position="124"/>
    </location>
</feature>
<evidence type="ECO:0000313" key="2">
    <source>
        <dbReference type="EMBL" id="MCQ4163533.1"/>
    </source>
</evidence>
<feature type="transmembrane region" description="Helical" evidence="1">
    <location>
        <begin position="391"/>
        <end position="410"/>
    </location>
</feature>